<evidence type="ECO:0000313" key="1">
    <source>
        <dbReference type="EMBL" id="OUM06346.1"/>
    </source>
</evidence>
<dbReference type="OrthoDB" id="8775529at2"/>
<evidence type="ECO:0008006" key="3">
    <source>
        <dbReference type="Google" id="ProtNLM"/>
    </source>
</evidence>
<organism evidence="1 2">
    <name type="scientific">Pseudomonas syringae</name>
    <dbReference type="NCBI Taxonomy" id="317"/>
    <lineage>
        <taxon>Bacteria</taxon>
        <taxon>Pseudomonadati</taxon>
        <taxon>Pseudomonadota</taxon>
        <taxon>Gammaproteobacteria</taxon>
        <taxon>Pseudomonadales</taxon>
        <taxon>Pseudomonadaceae</taxon>
        <taxon>Pseudomonas</taxon>
    </lineage>
</organism>
<accession>A0A244EPD0</accession>
<comment type="caution">
    <text evidence="1">The sequence shown here is derived from an EMBL/GenBank/DDBJ whole genome shotgun (WGS) entry which is preliminary data.</text>
</comment>
<sequence>MPWINVVSEFSEVAIHKALSKLSWKLLKKEMDKIPWRKYPVEFLELIMRSDSLLNKRKNTDKEKKREELFSELLAYVAQDLDAQTLDLYKRRLVFFWVADECFSEILKFEEEMLALKDLQSDSRVWSAMKWYVGDSQCLQKQVEDRFKGEAPVLLNTLSIIGEGGIPVDPSSYHIQQVGALGSAILMEAYRNSWFDSLDAVVIPDEVETSDDDVYKAGSIFYNANVWALLDDLQQQVRYLGRDFQLRDKDQYESPPAEFKFGVEFGATTDAEIFDFIAGQRNSNRESSNYFSFNKDAKLNDLLDAIAAITGSTSVKERHVSVSSLAVLLNYDVAKDDTLYEGLNLLEWVYGFCGLREFCKKLHSKSAEKIYLSSELITFGKAPLLEYLMSTGLSQDKSACFIHNVTFHRRSRDLFDCPLIKTSSGYVVVSDILLRCVVSRAVVSNILSRKCEFKKKGSGLEGAVRGIFSLNKIEVTNYKKKFAGAEGEYEYDALVLWGGKLFIIECKNRWLCEGRSVAIFNHLKQVREDVAQINRLVAGLKLHPEMVNAAFGHTVAYDQIIPCVVAGLTHAMSQKISGVYFTDISIISRFFSDRHLGVDYGGEKESSAHMLYDQWAADKPSVSDFIKTLERPVQVALGLGGISFRPVELAVGACICLKAEIITGKDLDFDGYRELVATL</sequence>
<dbReference type="Proteomes" id="UP000195128">
    <property type="component" value="Unassembled WGS sequence"/>
</dbReference>
<dbReference type="AlphaFoldDB" id="A0A244EPD0"/>
<gene>
    <name evidence="1" type="ORF">BW686_16840</name>
</gene>
<protein>
    <recommendedName>
        <fullName evidence="3">NERD domain-containing protein</fullName>
    </recommendedName>
</protein>
<proteinExistence type="predicted"/>
<reference evidence="1 2" key="1">
    <citation type="submission" date="2017-01" db="EMBL/GenBank/DDBJ databases">
        <authorList>
            <person name="Mah S.A."/>
            <person name="Swanson W.J."/>
            <person name="Moy G.W."/>
            <person name="Vacquier V.D."/>
        </authorList>
    </citation>
    <scope>NUCLEOTIDE SEQUENCE [LARGE SCALE GENOMIC DNA]</scope>
    <source>
        <strain evidence="1">PDD-32b-74</strain>
    </source>
</reference>
<dbReference type="EMBL" id="MTSA01000012">
    <property type="protein sequence ID" value="OUM06346.1"/>
    <property type="molecule type" value="Genomic_DNA"/>
</dbReference>
<dbReference type="RefSeq" id="WP_084918683.1">
    <property type="nucleotide sequence ID" value="NZ_MTSA01000012.1"/>
</dbReference>
<evidence type="ECO:0000313" key="2">
    <source>
        <dbReference type="Proteomes" id="UP000195128"/>
    </source>
</evidence>
<name>A0A244EPD0_PSESX</name>